<sequence length="76" mass="8161">KKVPKHRSTSAGTMLNLTGYFVPVLSIHDNGTLSNNNPHINPIFKPLSPACRPLASAARRVSSRALPRLAARSACL</sequence>
<keyword evidence="2" id="KW-1185">Reference proteome</keyword>
<gene>
    <name evidence="1" type="ORF">XENOCAPTIV_022299</name>
</gene>
<evidence type="ECO:0008006" key="3">
    <source>
        <dbReference type="Google" id="ProtNLM"/>
    </source>
</evidence>
<evidence type="ECO:0000313" key="2">
    <source>
        <dbReference type="Proteomes" id="UP001434883"/>
    </source>
</evidence>
<reference evidence="1 2" key="1">
    <citation type="submission" date="2021-06" db="EMBL/GenBank/DDBJ databases">
        <authorList>
            <person name="Palmer J.M."/>
        </authorList>
    </citation>
    <scope>NUCLEOTIDE SEQUENCE [LARGE SCALE GENOMIC DNA]</scope>
    <source>
        <strain evidence="1 2">XC_2019</strain>
        <tissue evidence="1">Muscle</tissue>
    </source>
</reference>
<proteinExistence type="predicted"/>
<evidence type="ECO:0000313" key="1">
    <source>
        <dbReference type="EMBL" id="MEQ2211983.1"/>
    </source>
</evidence>
<comment type="caution">
    <text evidence="1">The sequence shown here is derived from an EMBL/GenBank/DDBJ whole genome shotgun (WGS) entry which is preliminary data.</text>
</comment>
<organism evidence="1 2">
    <name type="scientific">Xenoophorus captivus</name>
    <dbReference type="NCBI Taxonomy" id="1517983"/>
    <lineage>
        <taxon>Eukaryota</taxon>
        <taxon>Metazoa</taxon>
        <taxon>Chordata</taxon>
        <taxon>Craniata</taxon>
        <taxon>Vertebrata</taxon>
        <taxon>Euteleostomi</taxon>
        <taxon>Actinopterygii</taxon>
        <taxon>Neopterygii</taxon>
        <taxon>Teleostei</taxon>
        <taxon>Neoteleostei</taxon>
        <taxon>Acanthomorphata</taxon>
        <taxon>Ovalentaria</taxon>
        <taxon>Atherinomorphae</taxon>
        <taxon>Cyprinodontiformes</taxon>
        <taxon>Goodeidae</taxon>
        <taxon>Xenoophorus</taxon>
    </lineage>
</organism>
<dbReference type="EMBL" id="JAHRIN010059311">
    <property type="protein sequence ID" value="MEQ2211983.1"/>
    <property type="molecule type" value="Genomic_DNA"/>
</dbReference>
<accession>A0ABV0RUV6</accession>
<name>A0ABV0RUV6_9TELE</name>
<protein>
    <recommendedName>
        <fullName evidence="3">Cytochrome b</fullName>
    </recommendedName>
</protein>
<feature type="non-terminal residue" evidence="1">
    <location>
        <position position="1"/>
    </location>
</feature>
<dbReference type="Proteomes" id="UP001434883">
    <property type="component" value="Unassembled WGS sequence"/>
</dbReference>